<feature type="compositionally biased region" description="Basic and acidic residues" evidence="1">
    <location>
        <begin position="22"/>
        <end position="32"/>
    </location>
</feature>
<evidence type="ECO:0000313" key="2">
    <source>
        <dbReference type="EnsemblPlants" id="cds.evm.model.07.1859"/>
    </source>
</evidence>
<name>A0A803Q443_CANSA</name>
<dbReference type="Proteomes" id="UP000596661">
    <property type="component" value="Chromosome 7"/>
</dbReference>
<dbReference type="Gramene" id="evm.model.07.1859">
    <property type="protein sequence ID" value="cds.evm.model.07.1859"/>
    <property type="gene ID" value="evm.TU.07.1859"/>
</dbReference>
<dbReference type="EMBL" id="UZAU01000675">
    <property type="status" value="NOT_ANNOTATED_CDS"/>
    <property type="molecule type" value="Genomic_DNA"/>
</dbReference>
<reference evidence="2" key="2">
    <citation type="submission" date="2021-03" db="UniProtKB">
        <authorList>
            <consortium name="EnsemblPlants"/>
        </authorList>
    </citation>
    <scope>IDENTIFICATION</scope>
</reference>
<sequence>MAKTRSKGLGKQQSGVKKVRKKGPDSARDVRKTKSMDKMIAYVDNERARDWINGEPLIFEVNLKAFNFILKQKSEKTIVGVWRHS</sequence>
<evidence type="ECO:0000313" key="3">
    <source>
        <dbReference type="Proteomes" id="UP000596661"/>
    </source>
</evidence>
<protein>
    <submittedName>
        <fullName evidence="2">Uncharacterized protein</fullName>
    </submittedName>
</protein>
<proteinExistence type="predicted"/>
<organism evidence="2 3">
    <name type="scientific">Cannabis sativa</name>
    <name type="common">Hemp</name>
    <name type="synonym">Marijuana</name>
    <dbReference type="NCBI Taxonomy" id="3483"/>
    <lineage>
        <taxon>Eukaryota</taxon>
        <taxon>Viridiplantae</taxon>
        <taxon>Streptophyta</taxon>
        <taxon>Embryophyta</taxon>
        <taxon>Tracheophyta</taxon>
        <taxon>Spermatophyta</taxon>
        <taxon>Magnoliopsida</taxon>
        <taxon>eudicotyledons</taxon>
        <taxon>Gunneridae</taxon>
        <taxon>Pentapetalae</taxon>
        <taxon>rosids</taxon>
        <taxon>fabids</taxon>
        <taxon>Rosales</taxon>
        <taxon>Cannabaceae</taxon>
        <taxon>Cannabis</taxon>
    </lineage>
</organism>
<dbReference type="AlphaFoldDB" id="A0A803Q443"/>
<dbReference type="EnsemblPlants" id="evm.model.07.1859">
    <property type="protein sequence ID" value="cds.evm.model.07.1859"/>
    <property type="gene ID" value="evm.TU.07.1859"/>
</dbReference>
<keyword evidence="3" id="KW-1185">Reference proteome</keyword>
<evidence type="ECO:0000256" key="1">
    <source>
        <dbReference type="SAM" id="MobiDB-lite"/>
    </source>
</evidence>
<reference evidence="2" key="1">
    <citation type="submission" date="2018-11" db="EMBL/GenBank/DDBJ databases">
        <authorList>
            <person name="Grassa J C."/>
        </authorList>
    </citation>
    <scope>NUCLEOTIDE SEQUENCE [LARGE SCALE GENOMIC DNA]</scope>
</reference>
<feature type="region of interest" description="Disordered" evidence="1">
    <location>
        <begin position="1"/>
        <end position="32"/>
    </location>
</feature>
<accession>A0A803Q443</accession>